<feature type="region of interest" description="Disordered" evidence="1">
    <location>
        <begin position="265"/>
        <end position="285"/>
    </location>
</feature>
<comment type="caution">
    <text evidence="3">The sequence shown here is derived from an EMBL/GenBank/DDBJ whole genome shotgun (WGS) entry which is preliminary data.</text>
</comment>
<evidence type="ECO:0000313" key="4">
    <source>
        <dbReference type="Proteomes" id="UP000820669"/>
    </source>
</evidence>
<evidence type="ECO:0000256" key="1">
    <source>
        <dbReference type="SAM" id="MobiDB-lite"/>
    </source>
</evidence>
<dbReference type="PANTHER" id="PTHR34219">
    <property type="entry name" value="IRON-REGULATED INNER MEMBRANE PROTEIN-RELATED"/>
    <property type="match status" value="1"/>
</dbReference>
<accession>A0ABX1SMR5</accession>
<name>A0ABX1SMR5_9PSEU</name>
<dbReference type="Proteomes" id="UP000820669">
    <property type="component" value="Unassembled WGS sequence"/>
</dbReference>
<proteinExistence type="predicted"/>
<reference evidence="3 4" key="1">
    <citation type="submission" date="2020-04" db="EMBL/GenBank/DDBJ databases">
        <authorList>
            <person name="Klaysubun C."/>
            <person name="Duangmal K."/>
            <person name="Lipun K."/>
        </authorList>
    </citation>
    <scope>NUCLEOTIDE SEQUENCE [LARGE SCALE GENOMIC DNA]</scope>
    <source>
        <strain evidence="3 4">K10HN5</strain>
    </source>
</reference>
<dbReference type="InterPro" id="IPR005625">
    <property type="entry name" value="PepSY-ass_TM"/>
</dbReference>
<feature type="transmembrane region" description="Helical" evidence="2">
    <location>
        <begin position="426"/>
        <end position="454"/>
    </location>
</feature>
<evidence type="ECO:0000256" key="2">
    <source>
        <dbReference type="SAM" id="Phobius"/>
    </source>
</evidence>
<feature type="transmembrane region" description="Helical" evidence="2">
    <location>
        <begin position="380"/>
        <end position="400"/>
    </location>
</feature>
<keyword evidence="4" id="KW-1185">Reference proteome</keyword>
<feature type="transmembrane region" description="Helical" evidence="2">
    <location>
        <begin position="221"/>
        <end position="242"/>
    </location>
</feature>
<sequence>MSTTSDPTTSPPLDPAPRHSSGWRGLVLRLHFYAGLLVGPFVLVAAATGVLYALTPQLESWVYADQLRAPVTAQQLPLADQVRAALATGPAGRLDAVRPAPEPGTTTRVLFTEGGLGQSERRTVFVDPGTGAVRGSLVSYGTSGVLPLRTTIDQLHRNLLLGEPGRLYSELAASWLWVVALGGLALWIARWRRRRGIARDLLLPERGATGRRRTLGRHGALGAWLLVGTLFLSATGLTWSTYAGANITELRASLGWSTPALDSAGSGAHADHSGHGGPPPAPADPVAAAGRVDAVLATARAAGIDAAQVEVRLPARPGGAWTVTEIRRSWPTQVDAVAIDAGTGAVLDQVRFADYPLMAKLARWGIDAHMGVLFGWVNQLVLVVFGLGLITLIVLGYRMWWRRRPTPGRGGRAVPRGQLRRAGQTTAFVAVLLAVAIGWGAPLFGISLLAFLALDGWLGYRDRHREAERDPGGEDGELLDA</sequence>
<dbReference type="Pfam" id="PF03929">
    <property type="entry name" value="PepSY_TM"/>
    <property type="match status" value="1"/>
</dbReference>
<evidence type="ECO:0000313" key="3">
    <source>
        <dbReference type="EMBL" id="NMI01570.1"/>
    </source>
</evidence>
<gene>
    <name evidence="3" type="ORF">HF526_30365</name>
</gene>
<feature type="transmembrane region" description="Helical" evidence="2">
    <location>
        <begin position="30"/>
        <end position="54"/>
    </location>
</feature>
<dbReference type="RefSeq" id="WP_169385028.1">
    <property type="nucleotide sequence ID" value="NZ_JAAXLA010000090.1"/>
</dbReference>
<feature type="transmembrane region" description="Helical" evidence="2">
    <location>
        <begin position="167"/>
        <end position="189"/>
    </location>
</feature>
<dbReference type="EMBL" id="JAAXLA010000090">
    <property type="protein sequence ID" value="NMI01570.1"/>
    <property type="molecule type" value="Genomic_DNA"/>
</dbReference>
<protein>
    <submittedName>
        <fullName evidence="3">PepSY domain-containing protein</fullName>
    </submittedName>
</protein>
<dbReference type="PANTHER" id="PTHR34219:SF1">
    <property type="entry name" value="PEPSY DOMAIN-CONTAINING PROTEIN"/>
    <property type="match status" value="1"/>
</dbReference>
<keyword evidence="2" id="KW-1133">Transmembrane helix</keyword>
<organism evidence="3 4">
    <name type="scientific">Pseudonocardia acidicola</name>
    <dbReference type="NCBI Taxonomy" id="2724939"/>
    <lineage>
        <taxon>Bacteria</taxon>
        <taxon>Bacillati</taxon>
        <taxon>Actinomycetota</taxon>
        <taxon>Actinomycetes</taxon>
        <taxon>Pseudonocardiales</taxon>
        <taxon>Pseudonocardiaceae</taxon>
        <taxon>Pseudonocardia</taxon>
    </lineage>
</organism>
<keyword evidence="2" id="KW-0472">Membrane</keyword>
<keyword evidence="2" id="KW-0812">Transmembrane</keyword>